<dbReference type="KEGG" id="dba:Dbac_1249"/>
<dbReference type="RefSeq" id="WP_015773448.1">
    <property type="nucleotide sequence ID" value="NC_013173.1"/>
</dbReference>
<dbReference type="STRING" id="525897.Dbac_1249"/>
<proteinExistence type="predicted"/>
<reference evidence="2 3" key="1">
    <citation type="journal article" date="2009" name="Stand. Genomic Sci.">
        <title>Complete genome sequence of Desulfomicrobium baculatum type strain (X).</title>
        <authorList>
            <person name="Copeland A."/>
            <person name="Spring S."/>
            <person name="Goker M."/>
            <person name="Schneider S."/>
            <person name="Lapidus A."/>
            <person name="Del Rio T.G."/>
            <person name="Tice H."/>
            <person name="Cheng J.F."/>
            <person name="Chen F."/>
            <person name="Nolan M."/>
            <person name="Bruce D."/>
            <person name="Goodwin L."/>
            <person name="Pitluck S."/>
            <person name="Ivanova N."/>
            <person name="Mavrommatis K."/>
            <person name="Ovchinnikova G."/>
            <person name="Pati A."/>
            <person name="Chen A."/>
            <person name="Palaniappan K."/>
            <person name="Land M."/>
            <person name="Hauser L."/>
            <person name="Chang Y.J."/>
            <person name="Jeffries C.C."/>
            <person name="Meincke L."/>
            <person name="Sims D."/>
            <person name="Brettin T."/>
            <person name="Detter J.C."/>
            <person name="Han C."/>
            <person name="Chain P."/>
            <person name="Bristow J."/>
            <person name="Eisen J.A."/>
            <person name="Markowitz V."/>
            <person name="Hugenholtz P."/>
            <person name="Kyrpides N.C."/>
            <person name="Klenk H.P."/>
            <person name="Lucas S."/>
        </authorList>
    </citation>
    <scope>NUCLEOTIDE SEQUENCE [LARGE SCALE GENOMIC DNA]</scope>
    <source>
        <strain evidence="3">DSM 4028 / VKM B-1378 / X</strain>
    </source>
</reference>
<keyword evidence="3" id="KW-1185">Reference proteome</keyword>
<evidence type="ECO:0000313" key="2">
    <source>
        <dbReference type="EMBL" id="ACU89352.1"/>
    </source>
</evidence>
<name>C7LRW9_DESBD</name>
<organism evidence="2 3">
    <name type="scientific">Desulfomicrobium baculatum (strain DSM 4028 / VKM B-1378 / X)</name>
    <name type="common">Desulfovibrio baculatus</name>
    <dbReference type="NCBI Taxonomy" id="525897"/>
    <lineage>
        <taxon>Bacteria</taxon>
        <taxon>Pseudomonadati</taxon>
        <taxon>Thermodesulfobacteriota</taxon>
        <taxon>Desulfovibrionia</taxon>
        <taxon>Desulfovibrionales</taxon>
        <taxon>Desulfomicrobiaceae</taxon>
        <taxon>Desulfomicrobium</taxon>
    </lineage>
</organism>
<feature type="region of interest" description="Disordered" evidence="1">
    <location>
        <begin position="99"/>
        <end position="126"/>
    </location>
</feature>
<evidence type="ECO:0000256" key="1">
    <source>
        <dbReference type="SAM" id="MobiDB-lite"/>
    </source>
</evidence>
<dbReference type="HOGENOM" id="CLU_1977915_0_0_7"/>
<gene>
    <name evidence="2" type="ordered locus">Dbac_1249</name>
</gene>
<dbReference type="EMBL" id="CP001629">
    <property type="protein sequence ID" value="ACU89352.1"/>
    <property type="molecule type" value="Genomic_DNA"/>
</dbReference>
<sequence>MTDWGISLQDAHLTGSEQEYFQGKWGIRTLEGLVSFLRTEGVMFEVMEDLGMDAAQFADTRQRLESQLPLQTLKHIDEQGKFTPFLGALFVESVECENRAESLETGTEDMDPSQAHESDAVETDDD</sequence>
<evidence type="ECO:0000313" key="3">
    <source>
        <dbReference type="Proteomes" id="UP000002216"/>
    </source>
</evidence>
<dbReference type="AlphaFoldDB" id="C7LRW9"/>
<accession>C7LRW9</accession>
<dbReference type="Proteomes" id="UP000002216">
    <property type="component" value="Chromosome"/>
</dbReference>
<protein>
    <submittedName>
        <fullName evidence="2">Uncharacterized protein</fullName>
    </submittedName>
</protein>